<evidence type="ECO:0000256" key="1">
    <source>
        <dbReference type="ARBA" id="ARBA00004370"/>
    </source>
</evidence>
<dbReference type="PANTHER" id="PTHR43531:SF11">
    <property type="entry name" value="METHYL-ACCEPTING CHEMOTAXIS PROTEIN 3"/>
    <property type="match status" value="1"/>
</dbReference>
<dbReference type="OrthoDB" id="1123498at2"/>
<evidence type="ECO:0000313" key="10">
    <source>
        <dbReference type="EMBL" id="QEC76449.1"/>
    </source>
</evidence>
<evidence type="ECO:0000256" key="2">
    <source>
        <dbReference type="ARBA" id="ARBA00022500"/>
    </source>
</evidence>
<dbReference type="GO" id="GO:0004888">
    <property type="term" value="F:transmembrane signaling receptor activity"/>
    <property type="evidence" value="ECO:0007669"/>
    <property type="project" value="InterPro"/>
</dbReference>
<dbReference type="Pfam" id="PF00015">
    <property type="entry name" value="MCPsignal"/>
    <property type="match status" value="1"/>
</dbReference>
<dbReference type="GO" id="GO:0006935">
    <property type="term" value="P:chemotaxis"/>
    <property type="evidence" value="ECO:0007669"/>
    <property type="project" value="UniProtKB-KW"/>
</dbReference>
<dbReference type="InterPro" id="IPR003660">
    <property type="entry name" value="HAMP_dom"/>
</dbReference>
<dbReference type="PROSITE" id="PS50111">
    <property type="entry name" value="CHEMOTAXIS_TRANSDUC_2"/>
    <property type="match status" value="1"/>
</dbReference>
<evidence type="ECO:0000256" key="7">
    <source>
        <dbReference type="SAM" id="Phobius"/>
    </source>
</evidence>
<dbReference type="Pfam" id="PF12729">
    <property type="entry name" value="4HB_MCP_1"/>
    <property type="match status" value="1"/>
</dbReference>
<reference evidence="10 11" key="1">
    <citation type="journal article" date="2013" name="J. Microbiol.">
        <title>Mucilaginibacter ginsenosidivorax sp. nov., with ginsenoside converting activity isolated from sediment.</title>
        <authorList>
            <person name="Kim J.K."/>
            <person name="Choi T.E."/>
            <person name="Liu Q.M."/>
            <person name="Park H.Y."/>
            <person name="Yi T.H."/>
            <person name="Yoon M.H."/>
            <person name="Kim S.C."/>
            <person name="Im W.T."/>
        </authorList>
    </citation>
    <scope>NUCLEOTIDE SEQUENCE [LARGE SCALE GENOMIC DNA]</scope>
    <source>
        <strain evidence="10 11">KHI28</strain>
    </source>
</reference>
<dbReference type="Pfam" id="PF00672">
    <property type="entry name" value="HAMP"/>
    <property type="match status" value="1"/>
</dbReference>
<dbReference type="CDD" id="cd06225">
    <property type="entry name" value="HAMP"/>
    <property type="match status" value="1"/>
</dbReference>
<evidence type="ECO:0000259" key="8">
    <source>
        <dbReference type="PROSITE" id="PS50111"/>
    </source>
</evidence>
<dbReference type="CDD" id="cd11386">
    <property type="entry name" value="MCP_signal"/>
    <property type="match status" value="1"/>
</dbReference>
<keyword evidence="5" id="KW-0175">Coiled coil</keyword>
<dbReference type="PANTHER" id="PTHR43531">
    <property type="entry name" value="PROTEIN ICFG"/>
    <property type="match status" value="1"/>
</dbReference>
<feature type="transmembrane region" description="Helical" evidence="7">
    <location>
        <begin position="190"/>
        <end position="211"/>
    </location>
</feature>
<evidence type="ECO:0000313" key="11">
    <source>
        <dbReference type="Proteomes" id="UP000321362"/>
    </source>
</evidence>
<dbReference type="FunFam" id="1.10.287.950:FF:000001">
    <property type="entry name" value="Methyl-accepting chemotaxis sensory transducer"/>
    <property type="match status" value="1"/>
</dbReference>
<keyword evidence="7" id="KW-0812">Transmembrane</keyword>
<comment type="subcellular location">
    <subcellularLocation>
        <location evidence="1">Membrane</location>
    </subcellularLocation>
</comment>
<gene>
    <name evidence="10" type="ORF">FSB76_11000</name>
</gene>
<dbReference type="InterPro" id="IPR051310">
    <property type="entry name" value="MCP_chemotaxis"/>
</dbReference>
<evidence type="ECO:0000259" key="9">
    <source>
        <dbReference type="PROSITE" id="PS50885"/>
    </source>
</evidence>
<feature type="coiled-coil region" evidence="5">
    <location>
        <begin position="452"/>
        <end position="490"/>
    </location>
</feature>
<feature type="region of interest" description="Disordered" evidence="6">
    <location>
        <begin position="509"/>
        <end position="534"/>
    </location>
</feature>
<dbReference type="Gene3D" id="1.10.287.950">
    <property type="entry name" value="Methyl-accepting chemotaxis protein"/>
    <property type="match status" value="1"/>
</dbReference>
<dbReference type="EMBL" id="CP042437">
    <property type="protein sequence ID" value="QEC76449.1"/>
    <property type="molecule type" value="Genomic_DNA"/>
</dbReference>
<sequence>MNNIKISTKLFVMVFLTSFTLVAIGLYGLNNLSNVNGSLETVFKDRVVCLKQLTQITDMYAINIEGVTQKMKDGVIDFKAGKRKITRAQEDIDNNWKAYNATFATPEEKKLAAQTEELMRNSDEAMESLQSIIEKEDKAALSTFTINELFPKIDPIINNINALIDIQVAVSKDEYDKGQEIYSDAKTHSYIIMLFGIAISLSISLLIVYSIKKAILNATTVVSKLADGDLTVDINVVSNDEIGFLLEDLKGMINKFKNVISYVSSASDNIVAASQELSSSSQQMSEGATEQAAATEQVSSSMEEMVASVQQNTNNAHQTEKIAIKASADALDGSVAVNEAVSSMKLIAEKITIISDIARQTNILALNAAVEAARAGDQGRGFAVVAAEVRKLAEKSQVAATEINELSKSSVNIAEKSGRLLGEIVPNIQHTAKLVEEINASSSEQNLGAGQINSALQQLNQVTQQNAATSEEMAASAEELSSQADQLKEIISFFRFENGSKYKAAINQPNALSRPRRNTAKVSHPPKYKSATNGVSLNMDTLDADYEKF</sequence>
<accession>A0A5B8VYB9</accession>
<keyword evidence="7" id="KW-0472">Membrane</keyword>
<keyword evidence="7" id="KW-1133">Transmembrane helix</keyword>
<feature type="domain" description="Methyl-accepting transducer" evidence="8">
    <location>
        <begin position="266"/>
        <end position="481"/>
    </location>
</feature>
<protein>
    <submittedName>
        <fullName evidence="10">HAMP domain-containing protein</fullName>
    </submittedName>
</protein>
<feature type="compositionally biased region" description="Basic residues" evidence="6">
    <location>
        <begin position="514"/>
        <end position="527"/>
    </location>
</feature>
<feature type="domain" description="HAMP" evidence="9">
    <location>
        <begin position="209"/>
        <end position="261"/>
    </location>
</feature>
<keyword evidence="2" id="KW-0145">Chemotaxis</keyword>
<proteinExistence type="inferred from homology"/>
<dbReference type="AlphaFoldDB" id="A0A5B8VYB9"/>
<dbReference type="InterPro" id="IPR024478">
    <property type="entry name" value="HlyB_4HB_MCP"/>
</dbReference>
<dbReference type="GO" id="GO:0005886">
    <property type="term" value="C:plasma membrane"/>
    <property type="evidence" value="ECO:0007669"/>
    <property type="project" value="TreeGrafter"/>
</dbReference>
<dbReference type="RefSeq" id="WP_147053623.1">
    <property type="nucleotide sequence ID" value="NZ_CP042437.1"/>
</dbReference>
<dbReference type="KEGG" id="mgk:FSB76_11000"/>
<evidence type="ECO:0000256" key="4">
    <source>
        <dbReference type="PROSITE-ProRule" id="PRU00284"/>
    </source>
</evidence>
<evidence type="ECO:0000256" key="5">
    <source>
        <dbReference type="SAM" id="Coils"/>
    </source>
</evidence>
<dbReference type="PRINTS" id="PR00260">
    <property type="entry name" value="CHEMTRNSDUCR"/>
</dbReference>
<dbReference type="InterPro" id="IPR004089">
    <property type="entry name" value="MCPsignal_dom"/>
</dbReference>
<evidence type="ECO:0000256" key="6">
    <source>
        <dbReference type="SAM" id="MobiDB-lite"/>
    </source>
</evidence>
<evidence type="ECO:0000256" key="3">
    <source>
        <dbReference type="ARBA" id="ARBA00029447"/>
    </source>
</evidence>
<dbReference type="SUPFAM" id="SSF58104">
    <property type="entry name" value="Methyl-accepting chemotaxis protein (MCP) signaling domain"/>
    <property type="match status" value="1"/>
</dbReference>
<dbReference type="GO" id="GO:0007165">
    <property type="term" value="P:signal transduction"/>
    <property type="evidence" value="ECO:0007669"/>
    <property type="project" value="UniProtKB-KW"/>
</dbReference>
<name>A0A5B8VYB9_9SPHI</name>
<keyword evidence="4" id="KW-0807">Transducer</keyword>
<dbReference type="Proteomes" id="UP000321362">
    <property type="component" value="Chromosome"/>
</dbReference>
<feature type="transmembrane region" description="Helical" evidence="7">
    <location>
        <begin position="6"/>
        <end position="29"/>
    </location>
</feature>
<organism evidence="10 11">
    <name type="scientific">Mucilaginibacter ginsenosidivorax</name>
    <dbReference type="NCBI Taxonomy" id="862126"/>
    <lineage>
        <taxon>Bacteria</taxon>
        <taxon>Pseudomonadati</taxon>
        <taxon>Bacteroidota</taxon>
        <taxon>Sphingobacteriia</taxon>
        <taxon>Sphingobacteriales</taxon>
        <taxon>Sphingobacteriaceae</taxon>
        <taxon>Mucilaginibacter</taxon>
    </lineage>
</organism>
<keyword evidence="11" id="KW-1185">Reference proteome</keyword>
<dbReference type="PROSITE" id="PS50885">
    <property type="entry name" value="HAMP"/>
    <property type="match status" value="1"/>
</dbReference>
<dbReference type="InterPro" id="IPR004090">
    <property type="entry name" value="Chemotax_Me-accpt_rcpt"/>
</dbReference>
<dbReference type="SMART" id="SM00283">
    <property type="entry name" value="MA"/>
    <property type="match status" value="1"/>
</dbReference>
<comment type="similarity">
    <text evidence="3">Belongs to the methyl-accepting chemotaxis (MCP) protein family.</text>
</comment>